<feature type="region of interest" description="Disordered" evidence="1">
    <location>
        <begin position="1"/>
        <end position="27"/>
    </location>
</feature>
<dbReference type="Proteomes" id="UP001597314">
    <property type="component" value="Unassembled WGS sequence"/>
</dbReference>
<dbReference type="GO" id="GO:0032259">
    <property type="term" value="P:methylation"/>
    <property type="evidence" value="ECO:0007669"/>
    <property type="project" value="UniProtKB-KW"/>
</dbReference>
<dbReference type="EMBL" id="JBHUIW010000019">
    <property type="protein sequence ID" value="MFD2183666.1"/>
    <property type="molecule type" value="Genomic_DNA"/>
</dbReference>
<dbReference type="EC" id="2.1.1.222" evidence="2"/>
<organism evidence="2 3">
    <name type="scientific">Rhodoplanes azumiensis</name>
    <dbReference type="NCBI Taxonomy" id="1897628"/>
    <lineage>
        <taxon>Bacteria</taxon>
        <taxon>Pseudomonadati</taxon>
        <taxon>Pseudomonadota</taxon>
        <taxon>Alphaproteobacteria</taxon>
        <taxon>Hyphomicrobiales</taxon>
        <taxon>Nitrobacteraceae</taxon>
        <taxon>Rhodoplanes</taxon>
    </lineage>
</organism>
<dbReference type="GO" id="GO:0061542">
    <property type="term" value="F:3-demethylubiquinol 3-O-methyltransferase activity"/>
    <property type="evidence" value="ECO:0007669"/>
    <property type="project" value="UniProtKB-EC"/>
</dbReference>
<comment type="caution">
    <text evidence="2">The sequence shown here is derived from an EMBL/GenBank/DDBJ whole genome shotgun (WGS) entry which is preliminary data.</text>
</comment>
<sequence>MADYPSDGATLAAEPSVTELSTAEPSAAETLAAEPLAATPLADFSAATDREPGAMRPRTVREAVALAVSRYRPRSDSPDPARDQALVASVASHSERVADSLDTVIGAIPKGGTVADIGGGLTPCCHALSLLGYRTLLIDDFGDRGYADAAWILDQKRRDGVEIRSCDVLSSVPLEESSVDAVITFDCLEHLHHSPKAMLRQCVAALKPGGFFFLGVPNCVNLRKRLTVPFGIGKWSTMADWWESDVFRGHVREPDVEDLAYIAKSLGLENVRIFGRNWLGYESRFGFVRLLTPAGDRILRLFPSLCANIYVCGTRPAA</sequence>
<accession>A0ABW5ANY2</accession>
<protein>
    <submittedName>
        <fullName evidence="2">Class I SAM-dependent methyltransferase</fullName>
        <ecNumber evidence="2">2.1.1.222</ecNumber>
        <ecNumber evidence="2">2.1.1.64</ecNumber>
    </submittedName>
</protein>
<evidence type="ECO:0000256" key="1">
    <source>
        <dbReference type="SAM" id="MobiDB-lite"/>
    </source>
</evidence>
<dbReference type="SUPFAM" id="SSF53335">
    <property type="entry name" value="S-adenosyl-L-methionine-dependent methyltransferases"/>
    <property type="match status" value="1"/>
</dbReference>
<evidence type="ECO:0000313" key="3">
    <source>
        <dbReference type="Proteomes" id="UP001597314"/>
    </source>
</evidence>
<name>A0ABW5ANY2_9BRAD</name>
<keyword evidence="3" id="KW-1185">Reference proteome</keyword>
<dbReference type="InterPro" id="IPR029063">
    <property type="entry name" value="SAM-dependent_MTases_sf"/>
</dbReference>
<reference evidence="3" key="1">
    <citation type="journal article" date="2019" name="Int. J. Syst. Evol. Microbiol.">
        <title>The Global Catalogue of Microorganisms (GCM) 10K type strain sequencing project: providing services to taxonomists for standard genome sequencing and annotation.</title>
        <authorList>
            <consortium name="The Broad Institute Genomics Platform"/>
            <consortium name="The Broad Institute Genome Sequencing Center for Infectious Disease"/>
            <person name="Wu L."/>
            <person name="Ma J."/>
        </authorList>
    </citation>
    <scope>NUCLEOTIDE SEQUENCE [LARGE SCALE GENOMIC DNA]</scope>
    <source>
        <strain evidence="3">CGMCC 1.6774</strain>
    </source>
</reference>
<evidence type="ECO:0000313" key="2">
    <source>
        <dbReference type="EMBL" id="MFD2183666.1"/>
    </source>
</evidence>
<proteinExistence type="predicted"/>
<dbReference type="CDD" id="cd02440">
    <property type="entry name" value="AdoMet_MTases"/>
    <property type="match status" value="1"/>
</dbReference>
<dbReference type="EC" id="2.1.1.64" evidence="2"/>
<dbReference type="Gene3D" id="3.40.50.150">
    <property type="entry name" value="Vaccinia Virus protein VP39"/>
    <property type="match status" value="1"/>
</dbReference>
<keyword evidence="2" id="KW-0489">Methyltransferase</keyword>
<keyword evidence="2" id="KW-0808">Transferase</keyword>
<dbReference type="GO" id="GO:0102208">
    <property type="term" value="F:2-polyprenyl-6-hydroxyphenol methylase activity"/>
    <property type="evidence" value="ECO:0007669"/>
    <property type="project" value="UniProtKB-EC"/>
</dbReference>
<dbReference type="Pfam" id="PF13489">
    <property type="entry name" value="Methyltransf_23"/>
    <property type="match status" value="1"/>
</dbReference>
<gene>
    <name evidence="2" type="ORF">ACFSOX_16035</name>
</gene>